<feature type="compositionally biased region" description="Basic and acidic residues" evidence="10">
    <location>
        <begin position="1706"/>
        <end position="1737"/>
    </location>
</feature>
<dbReference type="Pfam" id="PF00023">
    <property type="entry name" value="Ank"/>
    <property type="match status" value="2"/>
</dbReference>
<feature type="repeat" description="ANK" evidence="9">
    <location>
        <begin position="671"/>
        <end position="703"/>
    </location>
</feature>
<dbReference type="PROSITE" id="PS50297">
    <property type="entry name" value="ANK_REP_REGION"/>
    <property type="match status" value="20"/>
</dbReference>
<dbReference type="PANTHER" id="PTHR24123">
    <property type="entry name" value="ANKYRIN REPEAT-CONTAINING"/>
    <property type="match status" value="1"/>
</dbReference>
<reference evidence="13" key="1">
    <citation type="submission" date="2015-11" db="EMBL/GenBank/DDBJ databases">
        <title>De novo transcriptome assembly of four potential Pierce s Disease insect vectors from Arizona vineyards.</title>
        <authorList>
            <person name="Tassone E.E."/>
        </authorList>
    </citation>
    <scope>NUCLEOTIDE SEQUENCE</scope>
</reference>
<gene>
    <name evidence="13" type="ORF">g.42945</name>
</gene>
<feature type="repeat" description="ANK" evidence="9">
    <location>
        <begin position="407"/>
        <end position="439"/>
    </location>
</feature>
<dbReference type="Pfam" id="PF13637">
    <property type="entry name" value="Ank_4"/>
    <property type="match status" value="1"/>
</dbReference>
<dbReference type="Pfam" id="PF13857">
    <property type="entry name" value="Ank_5"/>
    <property type="match status" value="2"/>
</dbReference>
<dbReference type="Gene3D" id="1.25.40.20">
    <property type="entry name" value="Ankyrin repeat-containing domain"/>
    <property type="match status" value="3"/>
</dbReference>
<feature type="repeat" description="ANK" evidence="9">
    <location>
        <begin position="374"/>
        <end position="406"/>
    </location>
</feature>
<dbReference type="PANTHER" id="PTHR24123:SF141">
    <property type="entry name" value="ANKYRIN 2, ISOFORM U"/>
    <property type="match status" value="1"/>
</dbReference>
<feature type="compositionally biased region" description="Basic and acidic residues" evidence="10">
    <location>
        <begin position="1806"/>
        <end position="1820"/>
    </location>
</feature>
<dbReference type="PROSITE" id="PS51145">
    <property type="entry name" value="ZU5"/>
    <property type="match status" value="2"/>
</dbReference>
<dbReference type="Pfam" id="PF12796">
    <property type="entry name" value="Ank_2"/>
    <property type="match status" value="5"/>
</dbReference>
<keyword evidence="7" id="KW-0472">Membrane</keyword>
<dbReference type="SUPFAM" id="SSF47986">
    <property type="entry name" value="DEATH domain"/>
    <property type="match status" value="1"/>
</dbReference>
<feature type="repeat" description="ANK" evidence="9">
    <location>
        <begin position="506"/>
        <end position="538"/>
    </location>
</feature>
<dbReference type="EMBL" id="GECZ01011883">
    <property type="protein sequence ID" value="JAS57886.1"/>
    <property type="molecule type" value="Transcribed_RNA"/>
</dbReference>
<keyword evidence="3" id="KW-0963">Cytoplasm</keyword>
<keyword evidence="6 9" id="KW-0040">ANK repeat</keyword>
<feature type="repeat" description="ANK" evidence="9">
    <location>
        <begin position="114"/>
        <end position="146"/>
    </location>
</feature>
<feature type="repeat" description="ANK" evidence="9">
    <location>
        <begin position="539"/>
        <end position="571"/>
    </location>
</feature>
<feature type="domain" description="ZU5" evidence="12">
    <location>
        <begin position="945"/>
        <end position="1100"/>
    </location>
</feature>
<feature type="repeat" description="ANK" evidence="9">
    <location>
        <begin position="737"/>
        <end position="769"/>
    </location>
</feature>
<dbReference type="FunFam" id="1.25.40.20:FF:000001">
    <property type="entry name" value="Ankyrin-2 isoform 2"/>
    <property type="match status" value="1"/>
</dbReference>
<feature type="region of interest" description="Disordered" evidence="10">
    <location>
        <begin position="1952"/>
        <end position="2041"/>
    </location>
</feature>
<feature type="repeat" description="ANK" evidence="9">
    <location>
        <begin position="704"/>
        <end position="736"/>
    </location>
</feature>
<evidence type="ECO:0000256" key="8">
    <source>
        <dbReference type="ARBA" id="ARBA00023212"/>
    </source>
</evidence>
<dbReference type="FunFam" id="2.60.220.30:FF:000009">
    <property type="entry name" value="Ankyrin 2, isoform G"/>
    <property type="match status" value="1"/>
</dbReference>
<feature type="compositionally biased region" description="Basic and acidic residues" evidence="10">
    <location>
        <begin position="1927"/>
        <end position="1940"/>
    </location>
</feature>
<accession>A0A1B6G621</accession>
<feature type="repeat" description="ANK" evidence="9">
    <location>
        <begin position="180"/>
        <end position="203"/>
    </location>
</feature>
<evidence type="ECO:0000256" key="5">
    <source>
        <dbReference type="ARBA" id="ARBA00022737"/>
    </source>
</evidence>
<feature type="repeat" description="ANK" evidence="9">
    <location>
        <begin position="147"/>
        <end position="179"/>
    </location>
</feature>
<dbReference type="InterPro" id="IPR051165">
    <property type="entry name" value="Multifunctional_ANK_Repeat"/>
</dbReference>
<dbReference type="FunFam" id="2.60.40.2660:FF:000001">
    <property type="entry name" value="Ankyrin-3 isoform 2"/>
    <property type="match status" value="1"/>
</dbReference>
<dbReference type="SMART" id="SM00248">
    <property type="entry name" value="ANK"/>
    <property type="match status" value="23"/>
</dbReference>
<dbReference type="GO" id="GO:0016020">
    <property type="term" value="C:membrane"/>
    <property type="evidence" value="ECO:0007669"/>
    <property type="project" value="UniProtKB-SubCell"/>
</dbReference>
<feature type="region of interest" description="Disordered" evidence="10">
    <location>
        <begin position="1616"/>
        <end position="1651"/>
    </location>
</feature>
<feature type="repeat" description="ANK" evidence="9">
    <location>
        <begin position="308"/>
        <end position="340"/>
    </location>
</feature>
<feature type="compositionally biased region" description="Basic and acidic residues" evidence="10">
    <location>
        <begin position="1690"/>
        <end position="1699"/>
    </location>
</feature>
<keyword evidence="8" id="KW-0206">Cytoskeleton</keyword>
<dbReference type="FunFam" id="2.60.220.30:FF:000001">
    <property type="entry name" value="Ankyrin-3 isoform 2"/>
    <property type="match status" value="1"/>
</dbReference>
<feature type="repeat" description="ANK" evidence="9">
    <location>
        <begin position="605"/>
        <end position="637"/>
    </location>
</feature>
<evidence type="ECO:0008006" key="14">
    <source>
        <dbReference type="Google" id="ProtNLM"/>
    </source>
</evidence>
<dbReference type="FunFam" id="1.25.40.20:FF:000095">
    <property type="entry name" value="Ankyrin 2, isoform J"/>
    <property type="match status" value="1"/>
</dbReference>
<dbReference type="Gene3D" id="2.60.40.2660">
    <property type="match status" value="1"/>
</dbReference>
<evidence type="ECO:0000313" key="13">
    <source>
        <dbReference type="EMBL" id="JAS57886.1"/>
    </source>
</evidence>
<feature type="repeat" description="ANK" evidence="9">
    <location>
        <begin position="473"/>
        <end position="505"/>
    </location>
</feature>
<feature type="compositionally biased region" description="Basic and acidic residues" evidence="10">
    <location>
        <begin position="1952"/>
        <end position="1964"/>
    </location>
</feature>
<evidence type="ECO:0000256" key="6">
    <source>
        <dbReference type="ARBA" id="ARBA00023043"/>
    </source>
</evidence>
<dbReference type="PROSITE" id="PS50017">
    <property type="entry name" value="DEATH_DOMAIN"/>
    <property type="match status" value="1"/>
</dbReference>
<dbReference type="Pfam" id="PF00531">
    <property type="entry name" value="Death"/>
    <property type="match status" value="1"/>
</dbReference>
<feature type="compositionally biased region" description="Polar residues" evidence="10">
    <location>
        <begin position="1999"/>
        <end position="2009"/>
    </location>
</feature>
<sequence>TVSRLLQGSLSTRLYIDDCYETSLMVGSDKVKNMFKKKFPSLSSLGSDGNTSFLRAARAGHLDKVLEQLRNNVDINTSNANGLNALHLASKDGHVHVVTELLKRGANVDSATKKGNTALHIASLAGQEEVVRLLVEHGASVNVQSQNGFTPLYMAAQENHDNVVKYLLANGANQSLATEDGFTPLAVAMQQGHDKVVAVLLENDTRGKVRLPALHIAAKKDDCKAAALLLQNEHNPDVTSKSGFTPLHIASHYGNEGIANLLLNKGADVNYSAKHNITPLHVAAKWGKSNMVSLLLEKGANIESKTRDGLTPLHCAARSGHEQVVDMLLERGAPISCKTKNGLAPLHMSSQGDHVDAARILLYHRAPVDEVTVDYLTALHVAAHCGHARVAKLLLDRKADPNARALNGFTPLHIACKKNRIKVVELLLKHGASIEATTESGLTPLHVASFMGCMNIVIYLLQNEANPDVPTVRGETPLHLAARANQTDIIRILLRNGAQVDARAREQQTPLHIAARLGNVDIVMLLLQHGAAVDCTTKDLYSALHIAAKEGQDEVAAVLLENGASPTATTKKGFTPLHLAAKYGNMKVARLLLQRDAPVDAQGKNGVTPLHVASHYDHQNVALLLLDKGASPHATAKNGHTPLHIAAKKNQMDIATTLLEYGAKANSESKAGFTPLHLSAQEGHIDMSSLLLDHQADTNHKAKNGLTPLHLCAQEDRVNVASVLVKNGAEIDTTTKAGYTPLHVACHFGQLNMVRFLLDEGSKVSTSTAVGYTPLHQAAQQGHCTIINTLLEHGAPPNATTNQGQTALSIAQKLGYISVVETLKGVTEPTTITPSGTDEKYKVVSPETMQETFMSDSEDEGGEDTLLSEQPYRYLTVDEMKSLGDDSLPIDVRQDERIDSNRECMTVPPTAVDDTISPQHLKEAYAQFTTPDNIDISKQTMHVGFLVSFLVDARGGAMRGCRHSGVRVIVPPRRASMPMRVTCRYLKRDKLSHPPPLMEGEALASRILELGPVGAKFLGPVMIEVPHFGSLRGKEREIVILRSDNGETWREHTVDCSEEAVQDVLSHSFDKEDLAQLDENARTTRILTTDFPHYFAVVTRVRQEVHAIGPEGGMVSSSVVPQVQAVFPQGALTKKIKVGLQAQPISAELAAKLLGNRVAVSPIVTVEPRRRKFHKPITLTIPKPQAANKGMINQYSGDAPTLRLLCSITGGTTRAQWEDVTGSTPFTFVNDCVSFTTTVSARFWLMDCRNVGDATKMATELYREAIHVPFMAKFVVFAKRVDPLEARLRIFCMTDDKEDKTLEHQEHFTEVAKSRDVEVLEGKTQYVEFAGNLVPVTKSGEQLQLGFRAFRENRLPFTVRVKDQHADCVGRTLFMREARLPKGEPPQQPICVLNIVLPDEIIPEAILPELELHKYSFIQDSSGLESYKRVDLRLSDISNLLGSDWVQLADELGVAPSDINRLKSEHPHSVAQQGLAMLRLWVSQAGNKAQASTLESALSRLGRDDIVQQCVFNVDQSSLHLLKDESRDASIRRSIPYSDKDFMKDSESIEDLSRTSLRKTGDIVEKDDKEERKYEAEEKEVEENRKSVAERRKEIEKRLSLDKPLEKRIEGISEKVSLERSEDLSEKEIAEEKRVSSPDEEPSELSFEQKRLSFEQGKRVIEMKPDKTTMKEVKERADERFLAEERKAAEALQEKKSTVEETISFQEKRKSFEQGLKDKKSIEKREDTKKEDARRDSALFEGVSQGLVRLDAAFTAAPQVQDLLSPKVSKTPPPSPAEFKDITGTVAWTEEPPADTAVKAAQSQDWADKGKPDSTIELSKKGTSRIGMKKDIEISLLDDANLPLNNKIPQQTTGNIESVTENVKDKDSKYQFTMSVPDKKIFTETLNSITTFLESEKNYNNQIIKVDPSRLSGVTDTEVSSSDETEESRSESDQKSDKSFVGKMSKRLFGVFKKDDKSKSEKKQDKKKKLKNERNSENLTLAPSSKTVEPVEASEKTNKVGSENVTVSSDDMEYIPKPPSDTGHKEKPSTNLKKNNKDFSVPDVGKKVKFEGIQTDTQDQIKDATYTLKEIACTLISKEKEIIHEPEDYTTDGKFSTHLEDKSKKEYKEITKTKIGSEAVKTVHDAEIRHRTEPTETKAVYGIQSEYKSSKSVEILEHPEKLI</sequence>
<evidence type="ECO:0000256" key="9">
    <source>
        <dbReference type="PROSITE-ProRule" id="PRU00023"/>
    </source>
</evidence>
<dbReference type="Pfam" id="PF00791">
    <property type="entry name" value="ZU5"/>
    <property type="match status" value="1"/>
</dbReference>
<dbReference type="CDD" id="cd08317">
    <property type="entry name" value="Death_ank"/>
    <property type="match status" value="1"/>
</dbReference>
<proteinExistence type="predicted"/>
<feature type="region of interest" description="Disordered" evidence="10">
    <location>
        <begin position="1803"/>
        <end position="1822"/>
    </location>
</feature>
<dbReference type="Gene3D" id="1.10.533.10">
    <property type="entry name" value="Death Domain, Fas"/>
    <property type="match status" value="1"/>
</dbReference>
<dbReference type="FunFam" id="1.25.40.20:FF:000003">
    <property type="entry name" value="Ankyrin, isoform B"/>
    <property type="match status" value="1"/>
</dbReference>
<feature type="repeat" description="ANK" evidence="9">
    <location>
        <begin position="81"/>
        <end position="113"/>
    </location>
</feature>
<dbReference type="Pfam" id="PF17809">
    <property type="entry name" value="UPA_2"/>
    <property type="match status" value="1"/>
</dbReference>
<feature type="non-terminal residue" evidence="13">
    <location>
        <position position="1"/>
    </location>
</feature>
<organism evidence="13">
    <name type="scientific">Cuerna arida</name>
    <dbReference type="NCBI Taxonomy" id="1464854"/>
    <lineage>
        <taxon>Eukaryota</taxon>
        <taxon>Metazoa</taxon>
        <taxon>Ecdysozoa</taxon>
        <taxon>Arthropoda</taxon>
        <taxon>Hexapoda</taxon>
        <taxon>Insecta</taxon>
        <taxon>Pterygota</taxon>
        <taxon>Neoptera</taxon>
        <taxon>Paraneoptera</taxon>
        <taxon>Hemiptera</taxon>
        <taxon>Auchenorrhyncha</taxon>
        <taxon>Membracoidea</taxon>
        <taxon>Cicadellidae</taxon>
        <taxon>Cicadellinae</taxon>
        <taxon>Proconiini</taxon>
        <taxon>Cuerna</taxon>
    </lineage>
</organism>
<feature type="region of interest" description="Disordered" evidence="10">
    <location>
        <begin position="1911"/>
        <end position="1940"/>
    </location>
</feature>
<dbReference type="GO" id="GO:0007165">
    <property type="term" value="P:signal transduction"/>
    <property type="evidence" value="ECO:0007669"/>
    <property type="project" value="InterPro"/>
</dbReference>
<protein>
    <recommendedName>
        <fullName evidence="14">Death domain-containing protein</fullName>
    </recommendedName>
</protein>
<feature type="region of interest" description="Disordered" evidence="10">
    <location>
        <begin position="1690"/>
        <end position="1737"/>
    </location>
</feature>
<dbReference type="InterPro" id="IPR000906">
    <property type="entry name" value="ZU5_dom"/>
</dbReference>
<evidence type="ECO:0000256" key="1">
    <source>
        <dbReference type="ARBA" id="ARBA00004245"/>
    </source>
</evidence>
<dbReference type="InterPro" id="IPR040745">
    <property type="entry name" value="Ankyrin_UPA"/>
</dbReference>
<feature type="region of interest" description="Disordered" evidence="10">
    <location>
        <begin position="1567"/>
        <end position="1589"/>
    </location>
</feature>
<feature type="repeat" description="ANK" evidence="9">
    <location>
        <begin position="638"/>
        <end position="670"/>
    </location>
</feature>
<dbReference type="InterPro" id="IPR036770">
    <property type="entry name" value="Ankyrin_rpt-contain_sf"/>
</dbReference>
<evidence type="ECO:0000256" key="4">
    <source>
        <dbReference type="ARBA" id="ARBA00022553"/>
    </source>
</evidence>
<feature type="repeat" description="ANK" evidence="9">
    <location>
        <begin position="275"/>
        <end position="307"/>
    </location>
</feature>
<feature type="domain" description="ZU5" evidence="12">
    <location>
        <begin position="1102"/>
        <end position="1249"/>
    </location>
</feature>
<feature type="domain" description="Death" evidence="11">
    <location>
        <begin position="1430"/>
        <end position="1508"/>
    </location>
</feature>
<keyword evidence="5" id="KW-0677">Repeat</keyword>
<dbReference type="SUPFAM" id="SSF48403">
    <property type="entry name" value="Ankyrin repeat"/>
    <property type="match status" value="3"/>
</dbReference>
<dbReference type="InterPro" id="IPR002110">
    <property type="entry name" value="Ankyrin_rpt"/>
</dbReference>
<feature type="repeat" description="ANK" evidence="9">
    <location>
        <begin position="242"/>
        <end position="274"/>
    </location>
</feature>
<dbReference type="InterPro" id="IPR011029">
    <property type="entry name" value="DEATH-like_dom_sf"/>
</dbReference>
<dbReference type="SMART" id="SM00005">
    <property type="entry name" value="DEATH"/>
    <property type="match status" value="1"/>
</dbReference>
<dbReference type="InterPro" id="IPR000488">
    <property type="entry name" value="Death_dom"/>
</dbReference>
<feature type="non-terminal residue" evidence="13">
    <location>
        <position position="2163"/>
    </location>
</feature>
<evidence type="ECO:0000256" key="7">
    <source>
        <dbReference type="ARBA" id="ARBA00023136"/>
    </source>
</evidence>
<feature type="compositionally biased region" description="Basic and acidic residues" evidence="10">
    <location>
        <begin position="1616"/>
        <end position="1637"/>
    </location>
</feature>
<keyword evidence="4" id="KW-0597">Phosphoprotein</keyword>
<dbReference type="Gene3D" id="2.60.220.30">
    <property type="match status" value="2"/>
</dbReference>
<name>A0A1B6G621_9HEMI</name>
<dbReference type="PRINTS" id="PR01415">
    <property type="entry name" value="ANKYRIN"/>
</dbReference>
<feature type="repeat" description="ANK" evidence="9">
    <location>
        <begin position="572"/>
        <end position="604"/>
    </location>
</feature>
<evidence type="ECO:0000259" key="12">
    <source>
        <dbReference type="PROSITE" id="PS51145"/>
    </source>
</evidence>
<feature type="repeat" description="ANK" evidence="9">
    <location>
        <begin position="770"/>
        <end position="802"/>
    </location>
</feature>
<evidence type="ECO:0000256" key="2">
    <source>
        <dbReference type="ARBA" id="ARBA00004370"/>
    </source>
</evidence>
<comment type="subcellular location">
    <subcellularLocation>
        <location evidence="1">Cytoplasm</location>
        <location evidence="1">Cytoskeleton</location>
    </subcellularLocation>
    <subcellularLocation>
        <location evidence="2">Membrane</location>
    </subcellularLocation>
</comment>
<dbReference type="PROSITE" id="PS50088">
    <property type="entry name" value="ANK_REPEAT"/>
    <property type="match status" value="21"/>
</dbReference>
<evidence type="ECO:0000256" key="3">
    <source>
        <dbReference type="ARBA" id="ARBA00022490"/>
    </source>
</evidence>
<evidence type="ECO:0000259" key="11">
    <source>
        <dbReference type="PROSITE" id="PS50017"/>
    </source>
</evidence>
<dbReference type="SMART" id="SM00218">
    <property type="entry name" value="ZU5"/>
    <property type="match status" value="1"/>
</dbReference>
<evidence type="ECO:0000256" key="10">
    <source>
        <dbReference type="SAM" id="MobiDB-lite"/>
    </source>
</evidence>
<dbReference type="GO" id="GO:0005856">
    <property type="term" value="C:cytoskeleton"/>
    <property type="evidence" value="ECO:0007669"/>
    <property type="project" value="UniProtKB-SubCell"/>
</dbReference>
<feature type="repeat" description="ANK" evidence="9">
    <location>
        <begin position="440"/>
        <end position="472"/>
    </location>
</feature>
<feature type="repeat" description="ANK" evidence="9">
    <location>
        <begin position="341"/>
        <end position="373"/>
    </location>
</feature>